<reference evidence="5" key="1">
    <citation type="journal article" date="2014" name="Gene">
        <title>Genome-guided analysis of transformation efficiency and carbon dioxide assimilation by Moorella thermoacetica Y72.</title>
        <authorList>
            <person name="Tsukahara K."/>
            <person name="Kita A."/>
            <person name="Nakashimada Y."/>
            <person name="Hoshino T."/>
            <person name="Murakami K."/>
        </authorList>
    </citation>
    <scope>NUCLEOTIDE SEQUENCE [LARGE SCALE GENOMIC DNA]</scope>
    <source>
        <strain evidence="5">Y72</strain>
    </source>
</reference>
<dbReference type="SMART" id="SM00895">
    <property type="entry name" value="FCD"/>
    <property type="match status" value="1"/>
</dbReference>
<dbReference type="SUPFAM" id="SSF46785">
    <property type="entry name" value="Winged helix' DNA-binding domain"/>
    <property type="match status" value="1"/>
</dbReference>
<gene>
    <name evidence="5" type="ORF">MTY_0331</name>
</gene>
<dbReference type="SUPFAM" id="SSF48008">
    <property type="entry name" value="GntR ligand-binding domain-like"/>
    <property type="match status" value="1"/>
</dbReference>
<evidence type="ECO:0000256" key="1">
    <source>
        <dbReference type="ARBA" id="ARBA00023015"/>
    </source>
</evidence>
<name>A0A0S6UDE5_NEOTH</name>
<dbReference type="GO" id="GO:0043565">
    <property type="term" value="F:sequence-specific DNA binding"/>
    <property type="evidence" value="ECO:0007669"/>
    <property type="project" value="InterPro"/>
</dbReference>
<dbReference type="Gene3D" id="1.10.10.10">
    <property type="entry name" value="Winged helix-like DNA-binding domain superfamily/Winged helix DNA-binding domain"/>
    <property type="match status" value="1"/>
</dbReference>
<dbReference type="Pfam" id="PF00392">
    <property type="entry name" value="GntR"/>
    <property type="match status" value="1"/>
</dbReference>
<evidence type="ECO:0000313" key="5">
    <source>
        <dbReference type="EMBL" id="GAF25003.1"/>
    </source>
</evidence>
<organism evidence="5">
    <name type="scientific">Moorella thermoacetica Y72</name>
    <dbReference type="NCBI Taxonomy" id="1325331"/>
    <lineage>
        <taxon>Bacteria</taxon>
        <taxon>Bacillati</taxon>
        <taxon>Bacillota</taxon>
        <taxon>Clostridia</taxon>
        <taxon>Neomoorellales</taxon>
        <taxon>Neomoorellaceae</taxon>
        <taxon>Neomoorella</taxon>
    </lineage>
</organism>
<feature type="domain" description="HTH gntR-type" evidence="4">
    <location>
        <begin position="34"/>
        <end position="101"/>
    </location>
</feature>
<evidence type="ECO:0000256" key="2">
    <source>
        <dbReference type="ARBA" id="ARBA00023125"/>
    </source>
</evidence>
<dbReference type="SMART" id="SM00345">
    <property type="entry name" value="HTH_GNTR"/>
    <property type="match status" value="1"/>
</dbReference>
<keyword evidence="1" id="KW-0805">Transcription regulation</keyword>
<dbReference type="InterPro" id="IPR011711">
    <property type="entry name" value="GntR_C"/>
</dbReference>
<dbReference type="Proteomes" id="UP000063718">
    <property type="component" value="Unassembled WGS sequence"/>
</dbReference>
<sequence length="242" mass="27491">MKVNHVLMVMAKDGVTLKRTTTVKDASPKILSRRVLREDIKQYLINLILNGNLQPGERIVELRIAKELGVSQAPVREAIRELEQMGLIETLPFQGAFVKKLTRKNLLEAYAVRGMMEAEAAKEAANKITTEEVERLKELVDEMMVAAKEGDVQGFIEKDIEFHEAIFRIAGNELLFKLWQSVRLSSFTVISTKLSKRSLYDLANRHSTILVSLETRDAAKAEYLARLHIEELSEEILSQIED</sequence>
<protein>
    <submittedName>
        <fullName evidence="5">Transcriptional regulators</fullName>
    </submittedName>
</protein>
<keyword evidence="2" id="KW-0238">DNA-binding</keyword>
<dbReference type="Pfam" id="PF07729">
    <property type="entry name" value="FCD"/>
    <property type="match status" value="1"/>
</dbReference>
<dbReference type="GO" id="GO:0003700">
    <property type="term" value="F:DNA-binding transcription factor activity"/>
    <property type="evidence" value="ECO:0007669"/>
    <property type="project" value="InterPro"/>
</dbReference>
<keyword evidence="3" id="KW-0804">Transcription</keyword>
<dbReference type="EMBL" id="DF238840">
    <property type="protein sequence ID" value="GAF25003.1"/>
    <property type="molecule type" value="Genomic_DNA"/>
</dbReference>
<dbReference type="CDD" id="cd07377">
    <property type="entry name" value="WHTH_GntR"/>
    <property type="match status" value="1"/>
</dbReference>
<dbReference type="InterPro" id="IPR036388">
    <property type="entry name" value="WH-like_DNA-bd_sf"/>
</dbReference>
<dbReference type="PANTHER" id="PTHR43537">
    <property type="entry name" value="TRANSCRIPTIONAL REGULATOR, GNTR FAMILY"/>
    <property type="match status" value="1"/>
</dbReference>
<dbReference type="PROSITE" id="PS50949">
    <property type="entry name" value="HTH_GNTR"/>
    <property type="match status" value="1"/>
</dbReference>
<dbReference type="PRINTS" id="PR00033">
    <property type="entry name" value="HTHASNC"/>
</dbReference>
<dbReference type="InterPro" id="IPR000524">
    <property type="entry name" value="Tscrpt_reg_HTH_GntR"/>
</dbReference>
<dbReference type="InterPro" id="IPR036390">
    <property type="entry name" value="WH_DNA-bd_sf"/>
</dbReference>
<dbReference type="InterPro" id="IPR000485">
    <property type="entry name" value="AsnC-type_HTH_dom"/>
</dbReference>
<evidence type="ECO:0000256" key="3">
    <source>
        <dbReference type="ARBA" id="ARBA00023163"/>
    </source>
</evidence>
<dbReference type="AlphaFoldDB" id="A0A0S6UDE5"/>
<dbReference type="PANTHER" id="PTHR43537:SF5">
    <property type="entry name" value="UXU OPERON TRANSCRIPTIONAL REGULATOR"/>
    <property type="match status" value="1"/>
</dbReference>
<accession>A0A0S6UDE5</accession>
<evidence type="ECO:0000259" key="4">
    <source>
        <dbReference type="PROSITE" id="PS50949"/>
    </source>
</evidence>
<proteinExistence type="predicted"/>
<dbReference type="Gene3D" id="1.20.120.530">
    <property type="entry name" value="GntR ligand-binding domain-like"/>
    <property type="match status" value="1"/>
</dbReference>
<dbReference type="InterPro" id="IPR008920">
    <property type="entry name" value="TF_FadR/GntR_C"/>
</dbReference>